<protein>
    <submittedName>
        <fullName evidence="1">Uncharacterized protein</fullName>
    </submittedName>
</protein>
<organism evidence="1 2">
    <name type="scientific">Mycetomoellerius zeteki</name>
    <dbReference type="NCBI Taxonomy" id="64791"/>
    <lineage>
        <taxon>Eukaryota</taxon>
        <taxon>Metazoa</taxon>
        <taxon>Ecdysozoa</taxon>
        <taxon>Arthropoda</taxon>
        <taxon>Hexapoda</taxon>
        <taxon>Insecta</taxon>
        <taxon>Pterygota</taxon>
        <taxon>Neoptera</taxon>
        <taxon>Endopterygota</taxon>
        <taxon>Hymenoptera</taxon>
        <taxon>Apocrita</taxon>
        <taxon>Aculeata</taxon>
        <taxon>Formicoidea</taxon>
        <taxon>Formicidae</taxon>
        <taxon>Myrmicinae</taxon>
        <taxon>Mycetomoellerius</taxon>
    </lineage>
</organism>
<dbReference type="AlphaFoldDB" id="A0A151WHR9"/>
<dbReference type="EMBL" id="KQ983106">
    <property type="protein sequence ID" value="KYQ47399.1"/>
    <property type="molecule type" value="Genomic_DNA"/>
</dbReference>
<keyword evidence="2" id="KW-1185">Reference proteome</keyword>
<feature type="non-terminal residue" evidence="1">
    <location>
        <position position="1"/>
    </location>
</feature>
<proteinExistence type="predicted"/>
<evidence type="ECO:0000313" key="2">
    <source>
        <dbReference type="Proteomes" id="UP000075809"/>
    </source>
</evidence>
<accession>A0A151WHR9</accession>
<dbReference type="Proteomes" id="UP000075809">
    <property type="component" value="Unassembled WGS sequence"/>
</dbReference>
<reference evidence="1 2" key="1">
    <citation type="submission" date="2015-09" db="EMBL/GenBank/DDBJ databases">
        <title>Trachymyrmex zeteki WGS genome.</title>
        <authorList>
            <person name="Nygaard S."/>
            <person name="Hu H."/>
            <person name="Boomsma J."/>
            <person name="Zhang G."/>
        </authorList>
    </citation>
    <scope>NUCLEOTIDE SEQUENCE [LARGE SCALE GENOMIC DNA]</scope>
    <source>
        <strain evidence="1">Tzet28-1</strain>
        <tissue evidence="1">Whole body</tissue>
    </source>
</reference>
<sequence length="131" mass="14841">DDKPRKVFSSSTETSELEGGYRLTRDRSVLHSDLENKIVGCVLLRTPQSAPSSRELRPWPGCVANFRRNSRNSRAACELWCAANREYSNKRNWRFIGTFDVSTLIEQFHELGAAPESSRIRNSPRGEPGDS</sequence>
<gene>
    <name evidence="1" type="ORF">ALC60_13520</name>
</gene>
<evidence type="ECO:0000313" key="1">
    <source>
        <dbReference type="EMBL" id="KYQ47399.1"/>
    </source>
</evidence>
<name>A0A151WHR9_9HYME</name>